<dbReference type="PANTHER" id="PTHR47584">
    <property type="match status" value="1"/>
</dbReference>
<accession>A0AAE1YMX3</accession>
<dbReference type="InterPro" id="IPR045026">
    <property type="entry name" value="LIMYB"/>
</dbReference>
<evidence type="ECO:0000313" key="1">
    <source>
        <dbReference type="EMBL" id="KAK4433380.1"/>
    </source>
</evidence>
<reference evidence="1" key="2">
    <citation type="journal article" date="2024" name="Plant">
        <title>Genomic evolution and insights into agronomic trait innovations of Sesamum species.</title>
        <authorList>
            <person name="Miao H."/>
            <person name="Wang L."/>
            <person name="Qu L."/>
            <person name="Liu H."/>
            <person name="Sun Y."/>
            <person name="Le M."/>
            <person name="Wang Q."/>
            <person name="Wei S."/>
            <person name="Zheng Y."/>
            <person name="Lin W."/>
            <person name="Duan Y."/>
            <person name="Cao H."/>
            <person name="Xiong S."/>
            <person name="Wang X."/>
            <person name="Wei L."/>
            <person name="Li C."/>
            <person name="Ma Q."/>
            <person name="Ju M."/>
            <person name="Zhao R."/>
            <person name="Li G."/>
            <person name="Mu C."/>
            <person name="Tian Q."/>
            <person name="Mei H."/>
            <person name="Zhang T."/>
            <person name="Gao T."/>
            <person name="Zhang H."/>
        </authorList>
    </citation>
    <scope>NUCLEOTIDE SEQUENCE</scope>
    <source>
        <strain evidence="1">3651</strain>
    </source>
</reference>
<organism evidence="1 2">
    <name type="scientific">Sesamum alatum</name>
    <dbReference type="NCBI Taxonomy" id="300844"/>
    <lineage>
        <taxon>Eukaryota</taxon>
        <taxon>Viridiplantae</taxon>
        <taxon>Streptophyta</taxon>
        <taxon>Embryophyta</taxon>
        <taxon>Tracheophyta</taxon>
        <taxon>Spermatophyta</taxon>
        <taxon>Magnoliopsida</taxon>
        <taxon>eudicotyledons</taxon>
        <taxon>Gunneridae</taxon>
        <taxon>Pentapetalae</taxon>
        <taxon>asterids</taxon>
        <taxon>lamiids</taxon>
        <taxon>Lamiales</taxon>
        <taxon>Pedaliaceae</taxon>
        <taxon>Sesamum</taxon>
    </lineage>
</organism>
<sequence length="283" mass="32810">MRGFMETRNLSPVKVNEESSSARFGIGECKAYLQHHHYICKILILKSQWSCAHLCLFIISPLSKYKFPSNRNNPYKLFSVPITPLPMAKKKRPKAQSKYFYPGAWRKDEDTAFINCLYWEALQGNSQANPMRPNHHSLAFAKQVLDVYSDRTRPNEFYLGKLHLLRRRYHAFKRIMDDLDLVWNASTNRVISHRDDWQRLFQEDPFTKAYRYRGEAKWEQLSLIFGTPDNDHEDTDDESMAINIEDEDSDTIGSPSDCVFLGIASPKHDVVDLCSSDSDFGAS</sequence>
<evidence type="ECO:0000313" key="2">
    <source>
        <dbReference type="Proteomes" id="UP001293254"/>
    </source>
</evidence>
<evidence type="ECO:0008006" key="3">
    <source>
        <dbReference type="Google" id="ProtNLM"/>
    </source>
</evidence>
<comment type="caution">
    <text evidence="1">The sequence shown here is derived from an EMBL/GenBank/DDBJ whole genome shotgun (WGS) entry which is preliminary data.</text>
</comment>
<dbReference type="AlphaFoldDB" id="A0AAE1YMX3"/>
<dbReference type="EMBL" id="JACGWO010000003">
    <property type="protein sequence ID" value="KAK4433380.1"/>
    <property type="molecule type" value="Genomic_DNA"/>
</dbReference>
<keyword evidence="2" id="KW-1185">Reference proteome</keyword>
<dbReference type="Proteomes" id="UP001293254">
    <property type="component" value="Unassembled WGS sequence"/>
</dbReference>
<proteinExistence type="predicted"/>
<gene>
    <name evidence="1" type="ORF">Salat_1100300</name>
</gene>
<protein>
    <recommendedName>
        <fullName evidence="3">Myb/SANT-like domain-containing protein</fullName>
    </recommendedName>
</protein>
<reference evidence="1" key="1">
    <citation type="submission" date="2020-06" db="EMBL/GenBank/DDBJ databases">
        <authorList>
            <person name="Li T."/>
            <person name="Hu X."/>
            <person name="Zhang T."/>
            <person name="Song X."/>
            <person name="Zhang H."/>
            <person name="Dai N."/>
            <person name="Sheng W."/>
            <person name="Hou X."/>
            <person name="Wei L."/>
        </authorList>
    </citation>
    <scope>NUCLEOTIDE SEQUENCE</scope>
    <source>
        <strain evidence="1">3651</strain>
        <tissue evidence="1">Leaf</tissue>
    </source>
</reference>
<name>A0AAE1YMX3_9LAMI</name>
<dbReference type="PANTHER" id="PTHR47584:SF14">
    <property type="entry name" value="L10-INTERACTING MYB DOMAIN-CONTAINING PROTEIN-LIKE"/>
    <property type="match status" value="1"/>
</dbReference>